<evidence type="ECO:0000313" key="2">
    <source>
        <dbReference type="EMBL" id="QSS62121.1"/>
    </source>
</evidence>
<gene>
    <name evidence="2" type="ORF">I7I51_04298</name>
</gene>
<name>A0A8A1M819_AJECA</name>
<dbReference type="VEuPathDB" id="FungiDB:I7I51_04298"/>
<dbReference type="Proteomes" id="UP000663671">
    <property type="component" value="Chromosome 5"/>
</dbReference>
<dbReference type="EMBL" id="CP069111">
    <property type="protein sequence ID" value="QSS62121.1"/>
    <property type="molecule type" value="Genomic_DNA"/>
</dbReference>
<protein>
    <submittedName>
        <fullName evidence="2">Uncharacterized protein</fullName>
    </submittedName>
</protein>
<feature type="region of interest" description="Disordered" evidence="1">
    <location>
        <begin position="1"/>
        <end position="34"/>
    </location>
</feature>
<accession>A0A8A1M819</accession>
<feature type="region of interest" description="Disordered" evidence="1">
    <location>
        <begin position="110"/>
        <end position="138"/>
    </location>
</feature>
<feature type="compositionally biased region" description="Polar residues" evidence="1">
    <location>
        <begin position="110"/>
        <end position="123"/>
    </location>
</feature>
<dbReference type="AlphaFoldDB" id="A0A8A1M819"/>
<evidence type="ECO:0000256" key="1">
    <source>
        <dbReference type="SAM" id="MobiDB-lite"/>
    </source>
</evidence>
<sequence length="138" mass="15032">MAPILQFGLNDAAKPDRTPKPKTKGGNGTSPRIVKRRAGIKRVAVGHSENPETIYVISNSPGNVETRNKVSSIIADKSDQSEFRPWGYEVSSSMDCSSWFKLHMAPKNTSSIQDDPLLSQSVGPSLLRIPEGESPEIL</sequence>
<proteinExistence type="predicted"/>
<dbReference type="OrthoDB" id="2963168at2759"/>
<organism evidence="2 3">
    <name type="scientific">Ajellomyces capsulatus</name>
    <name type="common">Darling's disease fungus</name>
    <name type="synonym">Histoplasma capsulatum</name>
    <dbReference type="NCBI Taxonomy" id="5037"/>
    <lineage>
        <taxon>Eukaryota</taxon>
        <taxon>Fungi</taxon>
        <taxon>Dikarya</taxon>
        <taxon>Ascomycota</taxon>
        <taxon>Pezizomycotina</taxon>
        <taxon>Eurotiomycetes</taxon>
        <taxon>Eurotiomycetidae</taxon>
        <taxon>Onygenales</taxon>
        <taxon>Ajellomycetaceae</taxon>
        <taxon>Histoplasma</taxon>
    </lineage>
</organism>
<evidence type="ECO:0000313" key="3">
    <source>
        <dbReference type="Proteomes" id="UP000663671"/>
    </source>
</evidence>
<reference evidence="2" key="1">
    <citation type="submission" date="2021-01" db="EMBL/GenBank/DDBJ databases">
        <title>Chromosome-level genome assembly of a human fungal pathogen reveals clustering of transcriptionally co-regulated genes.</title>
        <authorList>
            <person name="Voorhies M."/>
            <person name="Cohen S."/>
            <person name="Shea T.P."/>
            <person name="Petrus S."/>
            <person name="Munoz J.F."/>
            <person name="Poplawski S."/>
            <person name="Goldman W.E."/>
            <person name="Michael T."/>
            <person name="Cuomo C.A."/>
            <person name="Sil A."/>
            <person name="Beyhan S."/>
        </authorList>
    </citation>
    <scope>NUCLEOTIDE SEQUENCE</scope>
    <source>
        <strain evidence="2">WU24</strain>
    </source>
</reference>